<gene>
    <name evidence="7" type="ORF">ULMA_30860</name>
</gene>
<feature type="transmembrane region" description="Helical" evidence="6">
    <location>
        <begin position="41"/>
        <end position="60"/>
    </location>
</feature>
<dbReference type="EMBL" id="BKCG01000013">
    <property type="protein sequence ID" value="GER60978.1"/>
    <property type="molecule type" value="Genomic_DNA"/>
</dbReference>
<dbReference type="RefSeq" id="WP_151675405.1">
    <property type="nucleotide sequence ID" value="NZ_BKCG01000013.1"/>
</dbReference>
<feature type="transmembrane region" description="Helical" evidence="6">
    <location>
        <begin position="190"/>
        <end position="208"/>
    </location>
</feature>
<evidence type="ECO:0000256" key="4">
    <source>
        <dbReference type="ARBA" id="ARBA00022989"/>
    </source>
</evidence>
<evidence type="ECO:0008006" key="9">
    <source>
        <dbReference type="Google" id="ProtNLM"/>
    </source>
</evidence>
<keyword evidence="8" id="KW-1185">Reference proteome</keyword>
<dbReference type="AlphaFoldDB" id="A0A5J4J4L7"/>
<evidence type="ECO:0000256" key="3">
    <source>
        <dbReference type="ARBA" id="ARBA00022692"/>
    </source>
</evidence>
<evidence type="ECO:0000313" key="7">
    <source>
        <dbReference type="EMBL" id="GER60978.1"/>
    </source>
</evidence>
<evidence type="ECO:0000313" key="8">
    <source>
        <dbReference type="Proteomes" id="UP000326509"/>
    </source>
</evidence>
<dbReference type="GO" id="GO:0005886">
    <property type="term" value="C:plasma membrane"/>
    <property type="evidence" value="ECO:0007669"/>
    <property type="project" value="UniProtKB-SubCell"/>
</dbReference>
<keyword evidence="3 6" id="KW-0812">Transmembrane</keyword>
<sequence>MFLLTLIIGFIAAVIAAAPPGAANLAVINTTLNHSIYKSRLLIIGAGLGEIAIAIATLYYTKIFVGFFKENLWIQITVFSLFIIIGMGILLKKQIPTKNLNLKFNIKIHTFLRGFLFAFINPPVILFWVLAYTVIRMYGIHISEMSMVSTLLLFFLGIFLGKTATLYAYAIWSEKLNRKSTNSKSRISTITGIALVVIGVLQAIKFSYF</sequence>
<proteinExistence type="predicted"/>
<reference evidence="7 8" key="1">
    <citation type="submission" date="2019-08" db="EMBL/GenBank/DDBJ databases">
        <title>Draft genome sequence of Ulvibacter marinus type strain NBRC 109484.</title>
        <authorList>
            <person name="Kawano K."/>
            <person name="Ushijima N."/>
            <person name="Kihara M."/>
            <person name="Itoh H."/>
        </authorList>
    </citation>
    <scope>NUCLEOTIDE SEQUENCE [LARGE SCALE GENOMIC DNA]</scope>
    <source>
        <strain evidence="7 8">NBRC 109484</strain>
    </source>
</reference>
<keyword evidence="4 6" id="KW-1133">Transmembrane helix</keyword>
<evidence type="ECO:0000256" key="6">
    <source>
        <dbReference type="SAM" id="Phobius"/>
    </source>
</evidence>
<feature type="transmembrane region" description="Helical" evidence="6">
    <location>
        <begin position="72"/>
        <end position="91"/>
    </location>
</feature>
<keyword evidence="2" id="KW-1003">Cell membrane</keyword>
<evidence type="ECO:0000256" key="2">
    <source>
        <dbReference type="ARBA" id="ARBA00022475"/>
    </source>
</evidence>
<feature type="transmembrane region" description="Helical" evidence="6">
    <location>
        <begin position="111"/>
        <end position="135"/>
    </location>
</feature>
<evidence type="ECO:0000256" key="5">
    <source>
        <dbReference type="ARBA" id="ARBA00023136"/>
    </source>
</evidence>
<evidence type="ECO:0000256" key="1">
    <source>
        <dbReference type="ARBA" id="ARBA00004651"/>
    </source>
</evidence>
<protein>
    <recommendedName>
        <fullName evidence="9">Threonine/homoserine/homoserine lactone efflux protein</fullName>
    </recommendedName>
</protein>
<dbReference type="Pfam" id="PF01810">
    <property type="entry name" value="LysE"/>
    <property type="match status" value="1"/>
</dbReference>
<organism evidence="7 8">
    <name type="scientific">Patiriisocius marinus</name>
    <dbReference type="NCBI Taxonomy" id="1397112"/>
    <lineage>
        <taxon>Bacteria</taxon>
        <taxon>Pseudomonadati</taxon>
        <taxon>Bacteroidota</taxon>
        <taxon>Flavobacteriia</taxon>
        <taxon>Flavobacteriales</taxon>
        <taxon>Flavobacteriaceae</taxon>
        <taxon>Patiriisocius</taxon>
    </lineage>
</organism>
<dbReference type="InterPro" id="IPR001123">
    <property type="entry name" value="LeuE-type"/>
</dbReference>
<dbReference type="GO" id="GO:0006865">
    <property type="term" value="P:amino acid transport"/>
    <property type="evidence" value="ECO:0007669"/>
    <property type="project" value="InterPro"/>
</dbReference>
<accession>A0A5J4J4L7</accession>
<comment type="caution">
    <text evidence="7">The sequence shown here is derived from an EMBL/GenBank/DDBJ whole genome shotgun (WGS) entry which is preliminary data.</text>
</comment>
<dbReference type="OrthoDB" id="1161040at2"/>
<dbReference type="Proteomes" id="UP000326509">
    <property type="component" value="Unassembled WGS sequence"/>
</dbReference>
<keyword evidence="5 6" id="KW-0472">Membrane</keyword>
<feature type="transmembrane region" description="Helical" evidence="6">
    <location>
        <begin position="147"/>
        <end position="170"/>
    </location>
</feature>
<comment type="subcellular location">
    <subcellularLocation>
        <location evidence="1">Cell membrane</location>
        <topology evidence="1">Multi-pass membrane protein</topology>
    </subcellularLocation>
</comment>
<name>A0A5J4J4L7_9FLAO</name>